<dbReference type="GO" id="GO:0005737">
    <property type="term" value="C:cytoplasm"/>
    <property type="evidence" value="ECO:0007669"/>
    <property type="project" value="TreeGrafter"/>
</dbReference>
<dbReference type="InterPro" id="IPR001436">
    <property type="entry name" value="Alpha-crystallin/sHSP_animal"/>
</dbReference>
<evidence type="ECO:0000256" key="4">
    <source>
        <dbReference type="PROSITE-ProRule" id="PRU00285"/>
    </source>
</evidence>
<dbReference type="GO" id="GO:0042026">
    <property type="term" value="P:protein refolding"/>
    <property type="evidence" value="ECO:0007669"/>
    <property type="project" value="TreeGrafter"/>
</dbReference>
<evidence type="ECO:0000256" key="3">
    <source>
        <dbReference type="PIRSR" id="PIRSR036514-1"/>
    </source>
</evidence>
<dbReference type="GO" id="GO:0046872">
    <property type="term" value="F:metal ion binding"/>
    <property type="evidence" value="ECO:0007669"/>
    <property type="project" value="UniProtKB-KW"/>
</dbReference>
<evidence type="ECO:0000259" key="6">
    <source>
        <dbReference type="PROSITE" id="PS01031"/>
    </source>
</evidence>
<reference evidence="7" key="1">
    <citation type="journal article" date="2014" name="PLoS Negl. Trop. Dis.">
        <title>An updated insight into the Sialotranscriptome of Triatoma infestans: developmental stage and geographic variations.</title>
        <authorList>
            <person name="Schwarz A."/>
            <person name="Medrano-Mercado N."/>
            <person name="Schaub G.A."/>
            <person name="Struchiner C.J."/>
            <person name="Bargues M.D."/>
            <person name="Levy M.Z."/>
            <person name="Ribeiro J.M."/>
        </authorList>
    </citation>
    <scope>NUCLEOTIDE SEQUENCE</scope>
    <source>
        <strain evidence="7">Chile</strain>
        <tissue evidence="7">Salivary glands</tissue>
    </source>
</reference>
<dbReference type="SUPFAM" id="SSF49764">
    <property type="entry name" value="HSP20-like chaperones"/>
    <property type="match status" value="1"/>
</dbReference>
<dbReference type="GO" id="GO:0005634">
    <property type="term" value="C:nucleus"/>
    <property type="evidence" value="ECO:0007669"/>
    <property type="project" value="TreeGrafter"/>
</dbReference>
<keyword evidence="1 7" id="KW-0346">Stress response</keyword>
<dbReference type="PROSITE" id="PS01031">
    <property type="entry name" value="SHSP"/>
    <property type="match status" value="1"/>
</dbReference>
<organism evidence="7">
    <name type="scientific">Triatoma infestans</name>
    <name type="common">Assassin bug</name>
    <dbReference type="NCBI Taxonomy" id="30076"/>
    <lineage>
        <taxon>Eukaryota</taxon>
        <taxon>Metazoa</taxon>
        <taxon>Ecdysozoa</taxon>
        <taxon>Arthropoda</taxon>
        <taxon>Hexapoda</taxon>
        <taxon>Insecta</taxon>
        <taxon>Pterygota</taxon>
        <taxon>Neoptera</taxon>
        <taxon>Paraneoptera</taxon>
        <taxon>Hemiptera</taxon>
        <taxon>Heteroptera</taxon>
        <taxon>Panheteroptera</taxon>
        <taxon>Cimicomorpha</taxon>
        <taxon>Reduviidae</taxon>
        <taxon>Triatominae</taxon>
        <taxon>Triatoma</taxon>
    </lineage>
</organism>
<feature type="binding site" evidence="3">
    <location>
        <position position="108"/>
    </location>
    <ligand>
        <name>Zn(2+)</name>
        <dbReference type="ChEBI" id="CHEBI:29105"/>
        <label>1</label>
    </ligand>
</feature>
<evidence type="ECO:0000256" key="2">
    <source>
        <dbReference type="PIRNR" id="PIRNR036514"/>
    </source>
</evidence>
<accession>A0A023F723</accession>
<dbReference type="GO" id="GO:0009408">
    <property type="term" value="P:response to heat"/>
    <property type="evidence" value="ECO:0007669"/>
    <property type="project" value="UniProtKB-ARBA"/>
</dbReference>
<dbReference type="CDD" id="cd06526">
    <property type="entry name" value="metazoan_ACD"/>
    <property type="match status" value="1"/>
</dbReference>
<sequence>MSLLPILFNDVWDDYRRPFRADIYDQNFGMGLLNEEIQRARDALLSVPLRSRYFRPWRSLSVEDSGVSALHSDKNEFRVNLDVQQFKPEELNVKINDGFIVVNGKHEERTDQHGYISRQFTRRYKIPEEVDANAFVSNLSTDGVLSIFAPKKSIKEGADRVIPITQTNVPAVKKSDEKVIEVSKQE</sequence>
<feature type="binding site" evidence="3">
    <location>
        <position position="106"/>
    </location>
    <ligand>
        <name>Zn(2+)</name>
        <dbReference type="ChEBI" id="CHEBI:29105"/>
        <label>1</label>
    </ligand>
</feature>
<dbReference type="PRINTS" id="PR00299">
    <property type="entry name" value="ACRYSTALLIN"/>
</dbReference>
<dbReference type="EMBL" id="GBBI01001680">
    <property type="protein sequence ID" value="JAC17032.1"/>
    <property type="molecule type" value="mRNA"/>
</dbReference>
<feature type="domain" description="SHSP" evidence="6">
    <location>
        <begin position="58"/>
        <end position="167"/>
    </location>
</feature>
<dbReference type="AlphaFoldDB" id="A0A023F723"/>
<keyword evidence="3" id="KW-0479">Metal-binding</keyword>
<dbReference type="Gene3D" id="2.60.40.790">
    <property type="match status" value="1"/>
</dbReference>
<dbReference type="PANTHER" id="PTHR45640:SF13">
    <property type="entry name" value="HEAT SHOCK PROTEIN 22-RELATED"/>
    <property type="match status" value="1"/>
</dbReference>
<dbReference type="Pfam" id="PF00011">
    <property type="entry name" value="HSP20"/>
    <property type="match status" value="1"/>
</dbReference>
<protein>
    <submittedName>
        <fullName evidence="7">Putative small heat shock protein</fullName>
    </submittedName>
</protein>
<dbReference type="PIRSF" id="PIRSF036514">
    <property type="entry name" value="Sm_HSP_B1"/>
    <property type="match status" value="1"/>
</dbReference>
<evidence type="ECO:0000256" key="1">
    <source>
        <dbReference type="ARBA" id="ARBA00023016"/>
    </source>
</evidence>
<evidence type="ECO:0000256" key="5">
    <source>
        <dbReference type="RuleBase" id="RU003616"/>
    </source>
</evidence>
<dbReference type="PANTHER" id="PTHR45640">
    <property type="entry name" value="HEAT SHOCK PROTEIN HSP-12.2-RELATED"/>
    <property type="match status" value="1"/>
</dbReference>
<dbReference type="InterPro" id="IPR002068">
    <property type="entry name" value="A-crystallin/Hsp20_dom"/>
</dbReference>
<feature type="binding site" evidence="3">
    <location>
        <position position="113"/>
    </location>
    <ligand>
        <name>Zn(2+)</name>
        <dbReference type="ChEBI" id="CHEBI:29105"/>
        <label>1</label>
    </ligand>
</feature>
<dbReference type="GO" id="GO:0051082">
    <property type="term" value="F:unfolded protein binding"/>
    <property type="evidence" value="ECO:0007669"/>
    <property type="project" value="TreeGrafter"/>
</dbReference>
<evidence type="ECO:0000313" key="7">
    <source>
        <dbReference type="EMBL" id="JAC17032.1"/>
    </source>
</evidence>
<dbReference type="InterPro" id="IPR055269">
    <property type="entry name" value="Alpha-crystallin/HSP_16"/>
</dbReference>
<comment type="similarity">
    <text evidence="2 4 5">Belongs to the small heat shock protein (HSP20) family.</text>
</comment>
<proteinExistence type="evidence at transcript level"/>
<dbReference type="InterPro" id="IPR008978">
    <property type="entry name" value="HSP20-like_chaperone"/>
</dbReference>
<keyword evidence="3" id="KW-0862">Zinc</keyword>
<name>A0A023F723_TRIIF</name>